<comment type="caution">
    <text evidence="1">The sequence shown here is derived from an EMBL/GenBank/DDBJ whole genome shotgun (WGS) entry which is preliminary data.</text>
</comment>
<name>A0ABR8XSY5_9BACL</name>
<evidence type="ECO:0000313" key="2">
    <source>
        <dbReference type="Proteomes" id="UP000600565"/>
    </source>
</evidence>
<organism evidence="1 2">
    <name type="scientific">Solibacillus merdavium</name>
    <dbReference type="NCBI Taxonomy" id="2762218"/>
    <lineage>
        <taxon>Bacteria</taxon>
        <taxon>Bacillati</taxon>
        <taxon>Bacillota</taxon>
        <taxon>Bacilli</taxon>
        <taxon>Bacillales</taxon>
        <taxon>Caryophanaceae</taxon>
        <taxon>Solibacillus</taxon>
    </lineage>
</organism>
<sequence>VLDLIKRVYINFDEEEFLLLCHKINPHIVLDFKENFINLGELVSYRFMSYPWFQALVDFHESIADENLSINMNKSSYLATTIAHTIQLPDPKDSPFYQKQINAHIDAAISEIAINILENNMIYKELYKVDFIITGNINKPLNDYINKVTVTKEYEKSHILSIKDIHLIDLNECRLKGEDKDE</sequence>
<keyword evidence="2" id="KW-1185">Reference proteome</keyword>
<dbReference type="Proteomes" id="UP000600565">
    <property type="component" value="Unassembled WGS sequence"/>
</dbReference>
<protein>
    <submittedName>
        <fullName evidence="1">Uncharacterized protein</fullName>
    </submittedName>
</protein>
<gene>
    <name evidence="1" type="ORF">H9632_18490</name>
</gene>
<accession>A0ABR8XSY5</accession>
<reference evidence="1 2" key="1">
    <citation type="submission" date="2020-08" db="EMBL/GenBank/DDBJ databases">
        <title>A Genomic Blueprint of the Chicken Gut Microbiome.</title>
        <authorList>
            <person name="Gilroy R."/>
            <person name="Ravi A."/>
            <person name="Getino M."/>
            <person name="Pursley I."/>
            <person name="Horton D.L."/>
            <person name="Alikhan N.-F."/>
            <person name="Baker D."/>
            <person name="Gharbi K."/>
            <person name="Hall N."/>
            <person name="Watson M."/>
            <person name="Adriaenssens E.M."/>
            <person name="Foster-Nyarko E."/>
            <person name="Jarju S."/>
            <person name="Secka A."/>
            <person name="Antonio M."/>
            <person name="Oren A."/>
            <person name="Chaudhuri R."/>
            <person name="La Ragione R.M."/>
            <person name="Hildebrand F."/>
            <person name="Pallen M.J."/>
        </authorList>
    </citation>
    <scope>NUCLEOTIDE SEQUENCE [LARGE SCALE GENOMIC DNA]</scope>
    <source>
        <strain evidence="1 2">Sa1YVA6</strain>
    </source>
</reference>
<dbReference type="EMBL" id="JACSPW010000032">
    <property type="protein sequence ID" value="MBD8035046.1"/>
    <property type="molecule type" value="Genomic_DNA"/>
</dbReference>
<evidence type="ECO:0000313" key="1">
    <source>
        <dbReference type="EMBL" id="MBD8035046.1"/>
    </source>
</evidence>
<proteinExistence type="predicted"/>
<feature type="non-terminal residue" evidence="1">
    <location>
        <position position="1"/>
    </location>
</feature>